<evidence type="ECO:0000256" key="4">
    <source>
        <dbReference type="ARBA" id="ARBA00022827"/>
    </source>
</evidence>
<comment type="similarity">
    <text evidence="2">Belongs to the oxygen-dependent FAD-linked oxidoreductase family.</text>
</comment>
<dbReference type="Pfam" id="PF08031">
    <property type="entry name" value="BBE"/>
    <property type="match status" value="1"/>
</dbReference>
<gene>
    <name evidence="7" type="ORF">D9619_006849</name>
</gene>
<organism evidence="7 8">
    <name type="scientific">Psilocybe cf. subviscida</name>
    <dbReference type="NCBI Taxonomy" id="2480587"/>
    <lineage>
        <taxon>Eukaryota</taxon>
        <taxon>Fungi</taxon>
        <taxon>Dikarya</taxon>
        <taxon>Basidiomycota</taxon>
        <taxon>Agaricomycotina</taxon>
        <taxon>Agaricomycetes</taxon>
        <taxon>Agaricomycetidae</taxon>
        <taxon>Agaricales</taxon>
        <taxon>Agaricineae</taxon>
        <taxon>Strophariaceae</taxon>
        <taxon>Psilocybe</taxon>
    </lineage>
</organism>
<dbReference type="InterPro" id="IPR036318">
    <property type="entry name" value="FAD-bd_PCMH-like_sf"/>
</dbReference>
<dbReference type="InterPro" id="IPR016169">
    <property type="entry name" value="FAD-bd_PCMH_sub2"/>
</dbReference>
<keyword evidence="4" id="KW-0274">FAD</keyword>
<dbReference type="OrthoDB" id="415825at2759"/>
<dbReference type="InterPro" id="IPR050416">
    <property type="entry name" value="FAD-linked_Oxidoreductase"/>
</dbReference>
<evidence type="ECO:0000256" key="1">
    <source>
        <dbReference type="ARBA" id="ARBA00001974"/>
    </source>
</evidence>
<dbReference type="GO" id="GO:0016491">
    <property type="term" value="F:oxidoreductase activity"/>
    <property type="evidence" value="ECO:0007669"/>
    <property type="project" value="UniProtKB-KW"/>
</dbReference>
<proteinExistence type="inferred from homology"/>
<evidence type="ECO:0000256" key="3">
    <source>
        <dbReference type="ARBA" id="ARBA00022630"/>
    </source>
</evidence>
<name>A0A8H5EYC4_9AGAR</name>
<reference evidence="7 8" key="1">
    <citation type="journal article" date="2020" name="ISME J.">
        <title>Uncovering the hidden diversity of litter-decomposition mechanisms in mushroom-forming fungi.</title>
        <authorList>
            <person name="Floudas D."/>
            <person name="Bentzer J."/>
            <person name="Ahren D."/>
            <person name="Johansson T."/>
            <person name="Persson P."/>
            <person name="Tunlid A."/>
        </authorList>
    </citation>
    <scope>NUCLEOTIDE SEQUENCE [LARGE SCALE GENOMIC DNA]</scope>
    <source>
        <strain evidence="7 8">CBS 101986</strain>
    </source>
</reference>
<keyword evidence="5" id="KW-0560">Oxidoreductase</keyword>
<keyword evidence="3" id="KW-0285">Flavoprotein</keyword>
<dbReference type="InterPro" id="IPR016167">
    <property type="entry name" value="FAD-bd_PCMH_sub1"/>
</dbReference>
<dbReference type="Gene3D" id="3.30.465.10">
    <property type="match status" value="1"/>
</dbReference>
<dbReference type="Proteomes" id="UP000567179">
    <property type="component" value="Unassembled WGS sequence"/>
</dbReference>
<dbReference type="GO" id="GO:0071949">
    <property type="term" value="F:FAD binding"/>
    <property type="evidence" value="ECO:0007669"/>
    <property type="project" value="InterPro"/>
</dbReference>
<dbReference type="Gene3D" id="3.30.43.10">
    <property type="entry name" value="Uridine Diphospho-n-acetylenolpyruvylglucosamine Reductase, domain 2"/>
    <property type="match status" value="1"/>
</dbReference>
<dbReference type="Gene3D" id="3.40.462.20">
    <property type="match status" value="1"/>
</dbReference>
<keyword evidence="8" id="KW-1185">Reference proteome</keyword>
<comment type="cofactor">
    <cofactor evidence="1">
        <name>FAD</name>
        <dbReference type="ChEBI" id="CHEBI:57692"/>
    </cofactor>
</comment>
<feature type="domain" description="FAD-binding PCMH-type" evidence="6">
    <location>
        <begin position="33"/>
        <end position="206"/>
    </location>
</feature>
<protein>
    <recommendedName>
        <fullName evidence="6">FAD-binding PCMH-type domain-containing protein</fullName>
    </recommendedName>
</protein>
<dbReference type="AlphaFoldDB" id="A0A8H5EYC4"/>
<evidence type="ECO:0000259" key="6">
    <source>
        <dbReference type="PROSITE" id="PS51387"/>
    </source>
</evidence>
<dbReference type="EMBL" id="JAACJJ010000042">
    <property type="protein sequence ID" value="KAF5316767.1"/>
    <property type="molecule type" value="Genomic_DNA"/>
</dbReference>
<comment type="caution">
    <text evidence="7">The sequence shown here is derived from an EMBL/GenBank/DDBJ whole genome shotgun (WGS) entry which is preliminary data.</text>
</comment>
<dbReference type="InterPro" id="IPR016166">
    <property type="entry name" value="FAD-bd_PCMH"/>
</dbReference>
<dbReference type="InterPro" id="IPR012951">
    <property type="entry name" value="BBE"/>
</dbReference>
<dbReference type="PROSITE" id="PS51387">
    <property type="entry name" value="FAD_PCMH"/>
    <property type="match status" value="1"/>
</dbReference>
<evidence type="ECO:0000256" key="5">
    <source>
        <dbReference type="ARBA" id="ARBA00023002"/>
    </source>
</evidence>
<sequence>MSPAMESLSIEGSIITHSQGDAYNDANQRNSSLSVLKPTYIAFPAVATDIPVILKAAQDANPPLEIAVKCGGAHSATWASNNGGVVIDIRRMNAVTIAPDKSSVTIQGGAIWGDVYTVTREAGIDVVGGPFWFVGVGGYLSGGGYSPFSSVHGMGLDNILSATVVLADGRIVNTSETEEPDLFWAIRGGGNQFGIVVEFVIKAFPTWGPFIVGALAIPGKEIDETLRAIQGWKSTFSAHEKITITFGRPGPHFNPVVTILPWIAQTSFPSSEIAVARRSHTDSLAPFRALGPVLDKVVEVPDMLAVSHASDAAFAALPKALIIRGTLVADLWEDVMREVWDLWLDFTASNEGARSSSVLWDLTRPDGIEKFGPGETAFHARKAHYWVAIQGRSASEESLAVMRKFTSDITAYIRDRNAQKMRESHPGGADDVGYFLNFAQGDESPEMVHGSNLSKLRKLKARYDPKGLWSRGVFIEPDFD</sequence>
<dbReference type="InterPro" id="IPR006094">
    <property type="entry name" value="Oxid_FAD_bind_N"/>
</dbReference>
<accession>A0A8H5EYC4</accession>
<dbReference type="Pfam" id="PF01565">
    <property type="entry name" value="FAD_binding_4"/>
    <property type="match status" value="1"/>
</dbReference>
<evidence type="ECO:0000313" key="7">
    <source>
        <dbReference type="EMBL" id="KAF5316767.1"/>
    </source>
</evidence>
<evidence type="ECO:0000313" key="8">
    <source>
        <dbReference type="Proteomes" id="UP000567179"/>
    </source>
</evidence>
<dbReference type="SUPFAM" id="SSF56176">
    <property type="entry name" value="FAD-binding/transporter-associated domain-like"/>
    <property type="match status" value="1"/>
</dbReference>
<dbReference type="PANTHER" id="PTHR42973:SF39">
    <property type="entry name" value="FAD-BINDING PCMH-TYPE DOMAIN-CONTAINING PROTEIN"/>
    <property type="match status" value="1"/>
</dbReference>
<evidence type="ECO:0000256" key="2">
    <source>
        <dbReference type="ARBA" id="ARBA00005466"/>
    </source>
</evidence>
<dbReference type="PANTHER" id="PTHR42973">
    <property type="entry name" value="BINDING OXIDOREDUCTASE, PUTATIVE (AFU_ORTHOLOGUE AFUA_1G17690)-RELATED"/>
    <property type="match status" value="1"/>
</dbReference>